<comment type="caution">
    <text evidence="2">The sequence shown here is derived from an EMBL/GenBank/DDBJ whole genome shotgun (WGS) entry which is preliminary data.</text>
</comment>
<gene>
    <name evidence="2" type="ORF">IQ16_07959</name>
</gene>
<keyword evidence="3" id="KW-1185">Reference proteome</keyword>
<proteinExistence type="predicted"/>
<organism evidence="2 3">
    <name type="scientific">Bradyrhizobium huanghuaihaiense</name>
    <dbReference type="NCBI Taxonomy" id="990078"/>
    <lineage>
        <taxon>Bacteria</taxon>
        <taxon>Pseudomonadati</taxon>
        <taxon>Pseudomonadota</taxon>
        <taxon>Alphaproteobacteria</taxon>
        <taxon>Hyphomicrobiales</taxon>
        <taxon>Nitrobacteraceae</taxon>
        <taxon>Bradyrhizobium</taxon>
    </lineage>
</organism>
<feature type="compositionally biased region" description="Acidic residues" evidence="1">
    <location>
        <begin position="144"/>
        <end position="160"/>
    </location>
</feature>
<evidence type="ECO:0000256" key="1">
    <source>
        <dbReference type="SAM" id="MobiDB-lite"/>
    </source>
</evidence>
<dbReference type="OrthoDB" id="8214937at2"/>
<name>A0A562QRZ1_9BRAD</name>
<dbReference type="Gene3D" id="2.40.50.230">
    <property type="entry name" value="Gp5 N-terminal domain"/>
    <property type="match status" value="1"/>
</dbReference>
<evidence type="ECO:0000313" key="2">
    <source>
        <dbReference type="EMBL" id="TWI59504.1"/>
    </source>
</evidence>
<reference evidence="2 3" key="1">
    <citation type="journal article" date="2015" name="Stand. Genomic Sci.">
        <title>Genomic Encyclopedia of Bacterial and Archaeal Type Strains, Phase III: the genomes of soil and plant-associated and newly described type strains.</title>
        <authorList>
            <person name="Whitman W.B."/>
            <person name="Woyke T."/>
            <person name="Klenk H.P."/>
            <person name="Zhou Y."/>
            <person name="Lilburn T.G."/>
            <person name="Beck B.J."/>
            <person name="De Vos P."/>
            <person name="Vandamme P."/>
            <person name="Eisen J.A."/>
            <person name="Garrity G."/>
            <person name="Hugenholtz P."/>
            <person name="Kyrpides N.C."/>
        </authorList>
    </citation>
    <scope>NUCLEOTIDE SEQUENCE [LARGE SCALE GENOMIC DNA]</scope>
    <source>
        <strain evidence="2 3">CGMCC 1.10948</strain>
    </source>
</reference>
<feature type="region of interest" description="Disordered" evidence="1">
    <location>
        <begin position="1"/>
        <end position="22"/>
    </location>
</feature>
<dbReference type="RefSeq" id="WP_145832158.1">
    <property type="nucleotide sequence ID" value="NZ_VLLA01000039.1"/>
</dbReference>
<feature type="region of interest" description="Disordered" evidence="1">
    <location>
        <begin position="106"/>
        <end position="160"/>
    </location>
</feature>
<accession>A0A562QRZ1</accession>
<evidence type="ECO:0000313" key="3">
    <source>
        <dbReference type="Proteomes" id="UP000316291"/>
    </source>
</evidence>
<dbReference type="EMBL" id="VLLA01000039">
    <property type="protein sequence ID" value="TWI59504.1"/>
    <property type="molecule type" value="Genomic_DNA"/>
</dbReference>
<sequence length="278" mass="30166">MVKFLRDPASTGGVSDPEATDIDRRAQDVVKFGKIKEVDYKRQPPAYRVLIGDENDEDNHNITDWLPAGGMRAKGDRETHFLEKGEKVVLLAEGGELATAQVYPAGTYTPENEDEKETTDKAGVWRKIFAKPKSNDGQGGEGGEGGEDGGEGGEDGQDGEEDEILGEISYDRSTGDWLIKGLKDKGTITIEGTGCSIVMKEGTITLKAKNLKIEMEENVEIEAEDTIKTKTGQALHESDIFAVAAATFLGLDDTSERPQDRVEVVSDIPTLKTFAKKG</sequence>
<dbReference type="AlphaFoldDB" id="A0A562QRZ1"/>
<dbReference type="Proteomes" id="UP000316291">
    <property type="component" value="Unassembled WGS sequence"/>
</dbReference>
<dbReference type="InterPro" id="IPR037026">
    <property type="entry name" value="Vgr_OB-fold_dom_sf"/>
</dbReference>
<protein>
    <submittedName>
        <fullName evidence="2">Type VI secretion system (T6SS) baseplate-like injector VgrG</fullName>
    </submittedName>
</protein>